<organism evidence="1">
    <name type="scientific">hydrothermal vent metagenome</name>
    <dbReference type="NCBI Taxonomy" id="652676"/>
    <lineage>
        <taxon>unclassified sequences</taxon>
        <taxon>metagenomes</taxon>
        <taxon>ecological metagenomes</taxon>
    </lineage>
</organism>
<accession>A0A3B1B9M7</accession>
<name>A0A3B1B9M7_9ZZZZ</name>
<dbReference type="InterPro" id="IPR026387">
    <property type="entry name" value="OMP_w_GlyGly"/>
</dbReference>
<evidence type="ECO:0008006" key="2">
    <source>
        <dbReference type="Google" id="ProtNLM"/>
    </source>
</evidence>
<reference evidence="1" key="1">
    <citation type="submission" date="2018-06" db="EMBL/GenBank/DDBJ databases">
        <authorList>
            <person name="Zhirakovskaya E."/>
        </authorList>
    </citation>
    <scope>NUCLEOTIDE SEQUENCE</scope>
</reference>
<evidence type="ECO:0000313" key="1">
    <source>
        <dbReference type="EMBL" id="VAX12772.1"/>
    </source>
</evidence>
<dbReference type="NCBIfam" id="TIGR04219">
    <property type="entry name" value="OMP_w_GlyGly"/>
    <property type="match status" value="1"/>
</dbReference>
<protein>
    <recommendedName>
        <fullName evidence="2">Outer membrane protein</fullName>
    </recommendedName>
</protein>
<dbReference type="AlphaFoldDB" id="A0A3B1B9M7"/>
<sequence length="255" mass="27843">MKRHHLSMALLAGLSLSAASFTAQADFIGLQIGGGGWKHDPSGDFRYNSGSSNISIDLDSDLHLQTQTQGYFYISFEHPVPLLPNVRIMSTKLENSGSGQISQDFVFNGNTYTATTDVSSILNLNQTDLTLYWELLDNVVSFDFGLNFKKLDGEATLTSTALGTSSTTFSQVIPMGYLMLGVSPMPGLLISAETNIIKYSGSTISDFTAKVSYTTDYFLGIEGGYRKQVYKLDNVDGVFADMRFSGPFLGAYLKF</sequence>
<dbReference type="EMBL" id="UOFZ01000064">
    <property type="protein sequence ID" value="VAX12772.1"/>
    <property type="molecule type" value="Genomic_DNA"/>
</dbReference>
<gene>
    <name evidence="1" type="ORF">MNBD_GAMMA24-1762</name>
</gene>
<proteinExistence type="predicted"/>